<dbReference type="InterPro" id="IPR050139">
    <property type="entry name" value="GMP_reductase"/>
</dbReference>
<gene>
    <name evidence="6" type="primary">guaB1</name>
    <name evidence="10" type="ORF">IHE71_14100</name>
</gene>
<dbReference type="InterPro" id="IPR005990">
    <property type="entry name" value="IMP_DH"/>
</dbReference>
<evidence type="ECO:0000313" key="11">
    <source>
        <dbReference type="Proteomes" id="UP000625527"/>
    </source>
</evidence>
<dbReference type="SUPFAM" id="SSF51412">
    <property type="entry name" value="Inosine monophosphate dehydrogenase (IMPDH)"/>
    <property type="match status" value="1"/>
</dbReference>
<feature type="binding site" evidence="6">
    <location>
        <begin position="277"/>
        <end position="279"/>
    </location>
    <ligand>
        <name>NADP(+)</name>
        <dbReference type="ChEBI" id="CHEBI:58349"/>
    </ligand>
</feature>
<dbReference type="SUPFAM" id="SSF54631">
    <property type="entry name" value="CBS-domain pair"/>
    <property type="match status" value="1"/>
</dbReference>
<dbReference type="PROSITE" id="PS51371">
    <property type="entry name" value="CBS"/>
    <property type="match status" value="1"/>
</dbReference>
<keyword evidence="11" id="KW-1185">Reference proteome</keyword>
<evidence type="ECO:0000256" key="4">
    <source>
        <dbReference type="ARBA" id="ARBA00023002"/>
    </source>
</evidence>
<feature type="active site" description="Thioimidate intermediate" evidence="6">
    <location>
        <position position="334"/>
    </location>
</feature>
<dbReference type="InterPro" id="IPR046342">
    <property type="entry name" value="CBS_dom_sf"/>
</dbReference>
<evidence type="ECO:0000256" key="7">
    <source>
        <dbReference type="PROSITE-ProRule" id="PRU00703"/>
    </source>
</evidence>
<dbReference type="PIRSF" id="PIRSF000130">
    <property type="entry name" value="IMPDH"/>
    <property type="match status" value="1"/>
</dbReference>
<dbReference type="HAMAP" id="MF_02250">
    <property type="entry name" value="GMPR_GuaB1"/>
    <property type="match status" value="1"/>
</dbReference>
<organism evidence="10 11">
    <name type="scientific">Myceligenerans pegani</name>
    <dbReference type="NCBI Taxonomy" id="2776917"/>
    <lineage>
        <taxon>Bacteria</taxon>
        <taxon>Bacillati</taxon>
        <taxon>Actinomycetota</taxon>
        <taxon>Actinomycetes</taxon>
        <taxon>Micrococcales</taxon>
        <taxon>Promicromonosporaceae</taxon>
        <taxon>Myceligenerans</taxon>
    </lineage>
</organism>
<comment type="pathway">
    <text evidence="6">Purine metabolism; IMP biosynthesis via salvage pathway.</text>
</comment>
<comment type="catalytic activity">
    <reaction evidence="6">
        <text>IMP + NH4(+) + NADP(+) = GMP + NADPH + 2 H(+)</text>
        <dbReference type="Rhea" id="RHEA:17185"/>
        <dbReference type="ChEBI" id="CHEBI:15378"/>
        <dbReference type="ChEBI" id="CHEBI:28938"/>
        <dbReference type="ChEBI" id="CHEBI:57783"/>
        <dbReference type="ChEBI" id="CHEBI:58053"/>
        <dbReference type="ChEBI" id="CHEBI:58115"/>
        <dbReference type="ChEBI" id="CHEBI:58349"/>
        <dbReference type="EC" id="1.7.1.7"/>
    </reaction>
</comment>
<comment type="function">
    <text evidence="6">Involved in the purine-salvage pathway. Catalyzes the NADPH-dependent conversion of GMP to IMP.</text>
</comment>
<dbReference type="InterPro" id="IPR000644">
    <property type="entry name" value="CBS_dom"/>
</dbReference>
<dbReference type="InterPro" id="IPR005991">
    <property type="entry name" value="GUAB1"/>
</dbReference>
<dbReference type="PANTHER" id="PTHR43170:SF5">
    <property type="entry name" value="GMP REDUCTASE"/>
    <property type="match status" value="1"/>
</dbReference>
<keyword evidence="5 7" id="KW-0129">CBS domain</keyword>
<dbReference type="Pfam" id="PF00571">
    <property type="entry name" value="CBS"/>
    <property type="match status" value="1"/>
</dbReference>
<dbReference type="InterPro" id="IPR013785">
    <property type="entry name" value="Aldolase_TIM"/>
</dbReference>
<dbReference type="CDD" id="cd00381">
    <property type="entry name" value="IMPDH"/>
    <property type="match status" value="1"/>
</dbReference>
<evidence type="ECO:0000256" key="5">
    <source>
        <dbReference type="ARBA" id="ARBA00023122"/>
    </source>
</evidence>
<keyword evidence="3 6" id="KW-0521">NADP</keyword>
<dbReference type="EC" id="1.7.1.7" evidence="6"/>
<accession>A0ABR9MZL8</accession>
<evidence type="ECO:0000313" key="10">
    <source>
        <dbReference type="EMBL" id="MBE1876827.1"/>
    </source>
</evidence>
<evidence type="ECO:0000256" key="1">
    <source>
        <dbReference type="ARBA" id="ARBA00022726"/>
    </source>
</evidence>
<keyword evidence="2" id="KW-0677">Repeat</keyword>
<dbReference type="SMART" id="SM01240">
    <property type="entry name" value="IMPDH"/>
    <property type="match status" value="1"/>
</dbReference>
<comment type="similarity">
    <text evidence="6">Belongs to the IMPDH/GMPR family. GuaB1 subfamily.</text>
</comment>
<dbReference type="RefSeq" id="WP_192863384.1">
    <property type="nucleotide sequence ID" value="NZ_JADAQT010000089.1"/>
</dbReference>
<dbReference type="EMBL" id="JADAQT010000089">
    <property type="protein sequence ID" value="MBE1876827.1"/>
    <property type="molecule type" value="Genomic_DNA"/>
</dbReference>
<name>A0ABR9MZL8_9MICO</name>
<feature type="binding site" evidence="6">
    <location>
        <begin position="327"/>
        <end position="329"/>
    </location>
    <ligand>
        <name>NADP(+)</name>
        <dbReference type="ChEBI" id="CHEBI:58349"/>
    </ligand>
</feature>
<reference evidence="10 11" key="1">
    <citation type="submission" date="2020-10" db="EMBL/GenBank/DDBJ databases">
        <title>Myceligenerans pegani sp. nov., an endophytic actinomycete isolated from Peganum harmala L. in Xinjiang, China.</title>
        <authorList>
            <person name="Xin L."/>
        </authorList>
    </citation>
    <scope>NUCLEOTIDE SEQUENCE [LARGE SCALE GENOMIC DNA]</scope>
    <source>
        <strain evidence="10 11">TRM65318</strain>
    </source>
</reference>
<dbReference type="SMART" id="SM00116">
    <property type="entry name" value="CBS"/>
    <property type="match status" value="1"/>
</dbReference>
<keyword evidence="1 6" id="KW-0660">Purine salvage</keyword>
<dbReference type="InterPro" id="IPR001093">
    <property type="entry name" value="IMP_DH_GMPRt"/>
</dbReference>
<feature type="domain" description="CBS" evidence="9">
    <location>
        <begin position="95"/>
        <end position="152"/>
    </location>
</feature>
<feature type="compositionally biased region" description="Low complexity" evidence="8">
    <location>
        <begin position="175"/>
        <end position="192"/>
    </location>
</feature>
<evidence type="ECO:0000256" key="6">
    <source>
        <dbReference type="HAMAP-Rule" id="MF_02250"/>
    </source>
</evidence>
<comment type="cofactor">
    <cofactor evidence="6">
        <name>a monovalent cation</name>
        <dbReference type="ChEBI" id="CHEBI:60242"/>
    </cofactor>
</comment>
<proteinExistence type="inferred from homology"/>
<sequence>MRFLPGQEPSHDLTYGDVFLVPSRSDVSSRFDVDLATADGCGTTIPVVVANMTAVAGRRMAETVARRGGLAILPQDVPAGVVADVVAGVKSKDPVVETPVVVSPDDTVHTALTLLGKRAHGAAVVTENGRPVGVVTEKDCQDVDRFAQVRTVMTPDPLVIDAETLAVAPGKGTTSPAPAASAPRGGAPEAGSTVAGTGLERAYDLLHAAHLQFAPVVRDGLLTGVLTRQGAVRSSVYAPAVDDAGRLRVGAAVGINGDVAAKTKDLLAAGVDVLVVDTAHGHQGRMLAALEAVRSVDPSVPVVAGNVVTADGVRDLVAAGADIVKVGVGPGAMCTTRMQTAVGRPQFSAVLECSAAARELGRHVWADGGVRHPRDVALALAAGASQVMIGSWFAGTFESPGDLREDGNGRLYKDSFGMASARAVAARTAGEGSAFDRARKALYEEGISTGRMYLDPQRPGVEDLLDEITSGLRSSCTYAGARNLAEFAERAVVGVQSAAGYEEGRPVETNW</sequence>
<protein>
    <recommendedName>
        <fullName evidence="6">GMP reductase</fullName>
        <ecNumber evidence="6">1.7.1.7</ecNumber>
    </recommendedName>
    <alternativeName>
        <fullName evidence="6">Guanosine 5'-monophosphate reductase</fullName>
        <shortName evidence="6">GMPR</shortName>
    </alternativeName>
</protein>
<comment type="caution">
    <text evidence="10">The sequence shown here is derived from an EMBL/GenBank/DDBJ whole genome shotgun (WGS) entry which is preliminary data.</text>
</comment>
<dbReference type="Proteomes" id="UP000625527">
    <property type="component" value="Unassembled WGS sequence"/>
</dbReference>
<dbReference type="NCBIfam" id="NF005869">
    <property type="entry name" value="PRK07807.1"/>
    <property type="match status" value="1"/>
</dbReference>
<dbReference type="PANTHER" id="PTHR43170">
    <property type="entry name" value="GMP REDUCTASE"/>
    <property type="match status" value="1"/>
</dbReference>
<evidence type="ECO:0000256" key="2">
    <source>
        <dbReference type="ARBA" id="ARBA00022737"/>
    </source>
</evidence>
<evidence type="ECO:0000256" key="3">
    <source>
        <dbReference type="ARBA" id="ARBA00022857"/>
    </source>
</evidence>
<evidence type="ECO:0000256" key="8">
    <source>
        <dbReference type="SAM" id="MobiDB-lite"/>
    </source>
</evidence>
<feature type="region of interest" description="Disordered" evidence="8">
    <location>
        <begin position="169"/>
        <end position="193"/>
    </location>
</feature>
<dbReference type="Pfam" id="PF00478">
    <property type="entry name" value="IMPDH"/>
    <property type="match status" value="1"/>
</dbReference>
<evidence type="ECO:0000259" key="9">
    <source>
        <dbReference type="PROSITE" id="PS51371"/>
    </source>
</evidence>
<keyword evidence="4 6" id="KW-0560">Oxidoreductase</keyword>
<dbReference type="Gene3D" id="3.20.20.70">
    <property type="entry name" value="Aldolase class I"/>
    <property type="match status" value="2"/>
</dbReference>